<name>A0ABR3XJK0_9PEZI</name>
<accession>A0ABR3XJK0</accession>
<evidence type="ECO:0000259" key="1">
    <source>
        <dbReference type="Pfam" id="PF20150"/>
    </source>
</evidence>
<dbReference type="Pfam" id="PF20150">
    <property type="entry name" value="2EXR"/>
    <property type="match status" value="1"/>
</dbReference>
<reference evidence="2 3" key="1">
    <citation type="journal article" date="2024" name="IMA Fungus">
        <title>IMA Genome - F19 : A genome assembly and annotation guide to empower mycologists, including annotated draft genome sequences of Ceratocystis pirilliformis, Diaporthe australafricana, Fusarium ophioides, Paecilomyces lecythidis, and Sporothrix stenoceras.</title>
        <authorList>
            <person name="Aylward J."/>
            <person name="Wilson A.M."/>
            <person name="Visagie C.M."/>
            <person name="Spraker J."/>
            <person name="Barnes I."/>
            <person name="Buitendag C."/>
            <person name="Ceriani C."/>
            <person name="Del Mar Angel L."/>
            <person name="du Plessis D."/>
            <person name="Fuchs T."/>
            <person name="Gasser K."/>
            <person name="Kramer D."/>
            <person name="Li W."/>
            <person name="Munsamy K."/>
            <person name="Piso A."/>
            <person name="Price J.L."/>
            <person name="Sonnekus B."/>
            <person name="Thomas C."/>
            <person name="van der Nest A."/>
            <person name="van Dijk A."/>
            <person name="van Heerden A."/>
            <person name="van Vuuren N."/>
            <person name="Yilmaz N."/>
            <person name="Duong T.A."/>
            <person name="van der Merwe N.A."/>
            <person name="Wingfield M.J."/>
            <person name="Wingfield B.D."/>
        </authorList>
    </citation>
    <scope>NUCLEOTIDE SEQUENCE [LARGE SCALE GENOMIC DNA]</scope>
    <source>
        <strain evidence="2 3">CMW 18300</strain>
    </source>
</reference>
<keyword evidence="3" id="KW-1185">Reference proteome</keyword>
<dbReference type="EMBL" id="JAWRVE010000018">
    <property type="protein sequence ID" value="KAL1875803.1"/>
    <property type="molecule type" value="Genomic_DNA"/>
</dbReference>
<organism evidence="2 3">
    <name type="scientific">Diaporthe australafricana</name>
    <dbReference type="NCBI Taxonomy" id="127596"/>
    <lineage>
        <taxon>Eukaryota</taxon>
        <taxon>Fungi</taxon>
        <taxon>Dikarya</taxon>
        <taxon>Ascomycota</taxon>
        <taxon>Pezizomycotina</taxon>
        <taxon>Sordariomycetes</taxon>
        <taxon>Sordariomycetidae</taxon>
        <taxon>Diaporthales</taxon>
        <taxon>Diaporthaceae</taxon>
        <taxon>Diaporthe</taxon>
    </lineage>
</organism>
<comment type="caution">
    <text evidence="2">The sequence shown here is derived from an EMBL/GenBank/DDBJ whole genome shotgun (WGS) entry which is preliminary data.</text>
</comment>
<sequence>MTDLFRYSMITQGDFDWAMGLADTNGRMSDEEMKAAQDETTRKLHQLSKPNGGHIMDRDETGDNGRVFHFFPKLPAELQLQVWKEAAFALKVPKMLEFEFDLAYDPHADAALSSSGNGLIACFRPIRYERELDSHMGMIKACYDSRKAFLDHGGYTMLKLTYVVDPVKEEKREKREQVAEEASKKALVVQQKPTIPAAQKKRKIEKRTAKEKKAAEQHKKACALVKKALEAGMQMPPLNAPTVKGTKIFKQTKVLKETKIFKRVLFPVKFDSCFVIHKIANRFSYKGVHPSPPAYENVFAGATGLDFVHSIKKLAFSIHGDEWKPSTLFCDLYATATANRYVPSTAPNYTPLTLGALEELSYISAKAVERRCCMGELKFWNEMATIKIQDFQATPQWSDDELYRLHRSVLGAWERKNRVFGIQRGQRAYTTRQICTCKYNHL</sequence>
<feature type="domain" description="2EXR" evidence="1">
    <location>
        <begin position="68"/>
        <end position="157"/>
    </location>
</feature>
<proteinExistence type="predicted"/>
<protein>
    <recommendedName>
        <fullName evidence="1">2EXR domain-containing protein</fullName>
    </recommendedName>
</protein>
<dbReference type="Proteomes" id="UP001583177">
    <property type="component" value="Unassembled WGS sequence"/>
</dbReference>
<gene>
    <name evidence="2" type="ORF">Daus18300_002994</name>
</gene>
<dbReference type="InterPro" id="IPR045518">
    <property type="entry name" value="2EXR"/>
</dbReference>
<evidence type="ECO:0000313" key="2">
    <source>
        <dbReference type="EMBL" id="KAL1875803.1"/>
    </source>
</evidence>
<evidence type="ECO:0000313" key="3">
    <source>
        <dbReference type="Proteomes" id="UP001583177"/>
    </source>
</evidence>